<dbReference type="PANTHER" id="PTHR35936">
    <property type="entry name" value="MEMBRANE-BOUND LYTIC MUREIN TRANSGLYCOSYLASE F"/>
    <property type="match status" value="1"/>
</dbReference>
<dbReference type="PATRIC" id="fig|1212489.4.peg.662"/>
<evidence type="ECO:0000256" key="4">
    <source>
        <dbReference type="RuleBase" id="RU003744"/>
    </source>
</evidence>
<evidence type="ECO:0000259" key="6">
    <source>
        <dbReference type="SMART" id="SM00062"/>
    </source>
</evidence>
<dbReference type="STRING" id="1212489.Ldro_0636"/>
<evidence type="ECO:0000256" key="5">
    <source>
        <dbReference type="SAM" id="SignalP"/>
    </source>
</evidence>
<dbReference type="OrthoDB" id="9768183at2"/>
<dbReference type="InterPro" id="IPR001638">
    <property type="entry name" value="Solute-binding_3/MltF_N"/>
</dbReference>
<comment type="subcellular location">
    <subcellularLocation>
        <location evidence="1">Cell envelope</location>
    </subcellularLocation>
</comment>
<dbReference type="AlphaFoldDB" id="A0A0W0T8A9"/>
<evidence type="ECO:0000256" key="2">
    <source>
        <dbReference type="ARBA" id="ARBA00010333"/>
    </source>
</evidence>
<name>A0A0W0T8A9_9GAMM</name>
<dbReference type="Proteomes" id="UP000054736">
    <property type="component" value="Unassembled WGS sequence"/>
</dbReference>
<dbReference type="SMART" id="SM00062">
    <property type="entry name" value="PBPb"/>
    <property type="match status" value="1"/>
</dbReference>
<evidence type="ECO:0000313" key="8">
    <source>
        <dbReference type="Proteomes" id="UP000054736"/>
    </source>
</evidence>
<dbReference type="EMBL" id="LNXY01000006">
    <property type="protein sequence ID" value="KTC91802.1"/>
    <property type="molecule type" value="Genomic_DNA"/>
</dbReference>
<feature type="chain" id="PRO_5006912785" evidence="5">
    <location>
        <begin position="23"/>
        <end position="247"/>
    </location>
</feature>
<evidence type="ECO:0000256" key="1">
    <source>
        <dbReference type="ARBA" id="ARBA00004196"/>
    </source>
</evidence>
<comment type="caution">
    <text evidence="7">The sequence shown here is derived from an EMBL/GenBank/DDBJ whole genome shotgun (WGS) entry which is preliminary data.</text>
</comment>
<keyword evidence="8" id="KW-1185">Reference proteome</keyword>
<accession>A0A0W0T8A9</accession>
<reference evidence="7 8" key="1">
    <citation type="submission" date="2015-11" db="EMBL/GenBank/DDBJ databases">
        <title>Genomic analysis of 38 Legionella species identifies large and diverse effector repertoires.</title>
        <authorList>
            <person name="Burstein D."/>
            <person name="Amaro F."/>
            <person name="Zusman T."/>
            <person name="Lifshitz Z."/>
            <person name="Cohen O."/>
            <person name="Gilbert J.A."/>
            <person name="Pupko T."/>
            <person name="Shuman H.A."/>
            <person name="Segal G."/>
        </authorList>
    </citation>
    <scope>NUCLEOTIDE SEQUENCE [LARGE SCALE GENOMIC DNA]</scope>
    <source>
        <strain evidence="7 8">ATCC 700990</strain>
    </source>
</reference>
<feature type="domain" description="Solute-binding protein family 3/N-terminal" evidence="6">
    <location>
        <begin position="24"/>
        <end position="245"/>
    </location>
</feature>
<sequence length="247" mass="27909">MKTRYARLIILLSCLFCSSLQATTVRIGAPTFAPPFAVDMQHYTVEGFDVELMNTICADLNWQCEFLPIKNNNLFEALDQNQVDFIIGGIIISPERRLIYLFSNPYLPSNGGFIVLPQSPFKLLTDLKNKRIGTLQGGLFGDYLAKNFTMPIKVISYALAPDLILAVKNGDVDAAFINYYTALHLEHQYSGLIRSINQPIELGEGIGIATSFKNADKIEQINQLLKKYESDGTYVKLYNYYFQFFAK</sequence>
<dbReference type="Gene3D" id="3.40.190.10">
    <property type="entry name" value="Periplasmic binding protein-like II"/>
    <property type="match status" value="2"/>
</dbReference>
<evidence type="ECO:0000313" key="7">
    <source>
        <dbReference type="EMBL" id="KTC91802.1"/>
    </source>
</evidence>
<gene>
    <name evidence="7" type="ORF">Ldro_0636</name>
</gene>
<protein>
    <submittedName>
        <fullName evidence="7">Arginine ABC transporter substrate-binding protein</fullName>
    </submittedName>
</protein>
<dbReference type="InterPro" id="IPR018313">
    <property type="entry name" value="SBP_3_CS"/>
</dbReference>
<proteinExistence type="inferred from homology"/>
<dbReference type="PROSITE" id="PS01039">
    <property type="entry name" value="SBP_BACTERIAL_3"/>
    <property type="match status" value="1"/>
</dbReference>
<dbReference type="SUPFAM" id="SSF53850">
    <property type="entry name" value="Periplasmic binding protein-like II"/>
    <property type="match status" value="1"/>
</dbReference>
<keyword evidence="3 5" id="KW-0732">Signal</keyword>
<organism evidence="7 8">
    <name type="scientific">Legionella drozanskii LLAP-1</name>
    <dbReference type="NCBI Taxonomy" id="1212489"/>
    <lineage>
        <taxon>Bacteria</taxon>
        <taxon>Pseudomonadati</taxon>
        <taxon>Pseudomonadota</taxon>
        <taxon>Gammaproteobacteria</taxon>
        <taxon>Legionellales</taxon>
        <taxon>Legionellaceae</taxon>
        <taxon>Legionella</taxon>
    </lineage>
</organism>
<dbReference type="Pfam" id="PF00497">
    <property type="entry name" value="SBP_bac_3"/>
    <property type="match status" value="1"/>
</dbReference>
<comment type="similarity">
    <text evidence="2 4">Belongs to the bacterial solute-binding protein 3 family.</text>
</comment>
<dbReference type="GO" id="GO:0030313">
    <property type="term" value="C:cell envelope"/>
    <property type="evidence" value="ECO:0007669"/>
    <property type="project" value="UniProtKB-SubCell"/>
</dbReference>
<feature type="signal peptide" evidence="5">
    <location>
        <begin position="1"/>
        <end position="22"/>
    </location>
</feature>
<evidence type="ECO:0000256" key="3">
    <source>
        <dbReference type="ARBA" id="ARBA00022729"/>
    </source>
</evidence>
<dbReference type="PANTHER" id="PTHR35936:SF19">
    <property type="entry name" value="AMINO-ACID-BINDING PROTEIN YXEM-RELATED"/>
    <property type="match status" value="1"/>
</dbReference>
<dbReference type="RefSeq" id="WP_058494990.1">
    <property type="nucleotide sequence ID" value="NZ_CAAAIU010000009.1"/>
</dbReference>